<keyword evidence="10" id="KW-1185">Reference proteome</keyword>
<gene>
    <name evidence="9" type="ORF">D1831_07445</name>
</gene>
<protein>
    <recommendedName>
        <fullName evidence="11">Integral membrane protein</fullName>
    </recommendedName>
</protein>
<feature type="transmembrane region" description="Helical" evidence="8">
    <location>
        <begin position="403"/>
        <end position="429"/>
    </location>
</feature>
<name>A0A3R8KIE3_9LACO</name>
<evidence type="ECO:0000256" key="3">
    <source>
        <dbReference type="ARBA" id="ARBA00022676"/>
    </source>
</evidence>
<comment type="caution">
    <text evidence="9">The sequence shown here is derived from an EMBL/GenBank/DDBJ whole genome shotgun (WGS) entry which is preliminary data.</text>
</comment>
<feature type="transmembrane region" description="Helical" evidence="8">
    <location>
        <begin position="68"/>
        <end position="91"/>
    </location>
</feature>
<dbReference type="GO" id="GO:0005886">
    <property type="term" value="C:plasma membrane"/>
    <property type="evidence" value="ECO:0007669"/>
    <property type="project" value="UniProtKB-SubCell"/>
</dbReference>
<keyword evidence="7 8" id="KW-0472">Membrane</keyword>
<feature type="transmembrane region" description="Helical" evidence="8">
    <location>
        <begin position="651"/>
        <end position="672"/>
    </location>
</feature>
<accession>A0A3R8KIE3</accession>
<evidence type="ECO:0000256" key="6">
    <source>
        <dbReference type="ARBA" id="ARBA00022989"/>
    </source>
</evidence>
<evidence type="ECO:0008006" key="11">
    <source>
        <dbReference type="Google" id="ProtNLM"/>
    </source>
</evidence>
<dbReference type="OrthoDB" id="2240371at2"/>
<evidence type="ECO:0000256" key="2">
    <source>
        <dbReference type="ARBA" id="ARBA00022475"/>
    </source>
</evidence>
<dbReference type="GO" id="GO:0009103">
    <property type="term" value="P:lipopolysaccharide biosynthetic process"/>
    <property type="evidence" value="ECO:0007669"/>
    <property type="project" value="UniProtKB-ARBA"/>
</dbReference>
<dbReference type="InterPro" id="IPR050297">
    <property type="entry name" value="LipidA_mod_glycosyltrf_83"/>
</dbReference>
<feature type="transmembrane region" description="Helical" evidence="8">
    <location>
        <begin position="152"/>
        <end position="169"/>
    </location>
</feature>
<dbReference type="Proteomes" id="UP000283633">
    <property type="component" value="Unassembled WGS sequence"/>
</dbReference>
<feature type="transmembrane region" description="Helical" evidence="8">
    <location>
        <begin position="436"/>
        <end position="454"/>
    </location>
</feature>
<evidence type="ECO:0000256" key="4">
    <source>
        <dbReference type="ARBA" id="ARBA00022679"/>
    </source>
</evidence>
<feature type="transmembrane region" description="Helical" evidence="8">
    <location>
        <begin position="37"/>
        <end position="56"/>
    </location>
</feature>
<dbReference type="RefSeq" id="WP_125072298.1">
    <property type="nucleotide sequence ID" value="NZ_QWZQ01000020.1"/>
</dbReference>
<proteinExistence type="predicted"/>
<feature type="transmembrane region" description="Helical" evidence="8">
    <location>
        <begin position="491"/>
        <end position="508"/>
    </location>
</feature>
<feature type="transmembrane region" description="Helical" evidence="8">
    <location>
        <begin position="460"/>
        <end position="479"/>
    </location>
</feature>
<feature type="transmembrane region" description="Helical" evidence="8">
    <location>
        <begin position="178"/>
        <end position="198"/>
    </location>
</feature>
<keyword evidence="6 8" id="KW-1133">Transmembrane helix</keyword>
<organism evidence="9 10">
    <name type="scientific">Lactiplantibacillus garii</name>
    <dbReference type="NCBI Taxonomy" id="2306423"/>
    <lineage>
        <taxon>Bacteria</taxon>
        <taxon>Bacillati</taxon>
        <taxon>Bacillota</taxon>
        <taxon>Bacilli</taxon>
        <taxon>Lactobacillales</taxon>
        <taxon>Lactobacillaceae</taxon>
        <taxon>Lactiplantibacillus</taxon>
    </lineage>
</organism>
<keyword evidence="3" id="KW-0328">Glycosyltransferase</keyword>
<evidence type="ECO:0000256" key="5">
    <source>
        <dbReference type="ARBA" id="ARBA00022692"/>
    </source>
</evidence>
<keyword evidence="2" id="KW-1003">Cell membrane</keyword>
<evidence type="ECO:0000256" key="8">
    <source>
        <dbReference type="SAM" id="Phobius"/>
    </source>
</evidence>
<dbReference type="PANTHER" id="PTHR33908">
    <property type="entry name" value="MANNOSYLTRANSFERASE YKCB-RELATED"/>
    <property type="match status" value="1"/>
</dbReference>
<evidence type="ECO:0000256" key="7">
    <source>
        <dbReference type="ARBA" id="ARBA00023136"/>
    </source>
</evidence>
<feature type="transmembrane region" description="Helical" evidence="8">
    <location>
        <begin position="273"/>
        <end position="294"/>
    </location>
</feature>
<evidence type="ECO:0000313" key="9">
    <source>
        <dbReference type="EMBL" id="RRK10488.1"/>
    </source>
</evidence>
<feature type="transmembrane region" description="Helical" evidence="8">
    <location>
        <begin position="7"/>
        <end position="25"/>
    </location>
</feature>
<evidence type="ECO:0000256" key="1">
    <source>
        <dbReference type="ARBA" id="ARBA00004651"/>
    </source>
</evidence>
<feature type="transmembrane region" description="Helical" evidence="8">
    <location>
        <begin position="204"/>
        <end position="221"/>
    </location>
</feature>
<keyword evidence="5 8" id="KW-0812">Transmembrane</keyword>
<keyword evidence="4" id="KW-0808">Transferase</keyword>
<comment type="subcellular location">
    <subcellularLocation>
        <location evidence="1">Cell membrane</location>
        <topology evidence="1">Multi-pass membrane protein</topology>
    </subcellularLocation>
</comment>
<dbReference type="GO" id="GO:0016763">
    <property type="term" value="F:pentosyltransferase activity"/>
    <property type="evidence" value="ECO:0007669"/>
    <property type="project" value="TreeGrafter"/>
</dbReference>
<evidence type="ECO:0000313" key="10">
    <source>
        <dbReference type="Proteomes" id="UP000283633"/>
    </source>
</evidence>
<dbReference type="AlphaFoldDB" id="A0A3R8KIE3"/>
<dbReference type="PANTHER" id="PTHR33908:SF11">
    <property type="entry name" value="MEMBRANE PROTEIN"/>
    <property type="match status" value="1"/>
</dbReference>
<feature type="transmembrane region" description="Helical" evidence="8">
    <location>
        <begin position="228"/>
        <end position="244"/>
    </location>
</feature>
<dbReference type="EMBL" id="QWZQ01000020">
    <property type="protein sequence ID" value="RRK10488.1"/>
    <property type="molecule type" value="Genomic_DNA"/>
</dbReference>
<sequence>MNRVLKGINWLAAGVLGWAGLVAWLQPVNFFGDPDLASPVVIGSFTLAFLILVNALRQWMRRWSSATYRRVVVGLLILIAVTQLVVAVNFVDVSRADAFYVRTQALTLARGDHTWMHYFAIYPNNVNFTLLEATLIKVVTTVVSPPWTVLNVLRFLWVDSALFSGLYLLRHWHHARPGAVWLAGFWLVSPPVYSYALYAYTDALVLPMVLNCLALMTWALGRSGWRRWGGLIAAGLLLAVGVAMKSNLVVFWIATLLLILVLWQQRHVTWQTALGWLVSTLVTLGLVFSLMGAWRKQAGFRPTANDQLPATSWIAMSLNPKHSGQYNYADFESVNRKPTAAAKNRRTAKMIRGRLKQMGVTGTAVHLTKKMRVFWATGDFDSFKLTTQWIKAPRFYVTGQRNIQFWLVIMTQVIYLTLLIEAIIVLVTARTLRPGPLFIALTILGLTAFHVVFWEVEPRYALPLLPGLMLLGVIGICERPQWVLTPRTRKVGLAAMSGLAVFSLLSLWQTSQRTLITHTTVAVQGNGNYVENTHRTLKPEQSVTQTIKTAGRSNRLSLSPLHNRYGLVNVQIEAGGRVIFNQAGTPRDLQSIRYPTTRHTTLRVTITNLGLSTVSYGTAEAPYNPLNGKITPHSRSYLQYSVQEVHPPRTLSGGLVSTLIAVVFFGGALPVLKRLPISSQAK</sequence>
<reference evidence="9 10" key="1">
    <citation type="submission" date="2018-08" db="EMBL/GenBank/DDBJ databases">
        <title>Genome Lactobacillus garii FI11369.</title>
        <authorList>
            <person name="Diaz M."/>
            <person name="Narbad A."/>
        </authorList>
    </citation>
    <scope>NUCLEOTIDE SEQUENCE [LARGE SCALE GENOMIC DNA]</scope>
    <source>
        <strain evidence="9 10">FI11369</strain>
    </source>
</reference>